<proteinExistence type="predicted"/>
<protein>
    <submittedName>
        <fullName evidence="1">Uncharacterized protein</fullName>
    </submittedName>
</protein>
<dbReference type="EMBL" id="JX997169">
    <property type="protein sequence ID" value="AGE53949.1"/>
    <property type="molecule type" value="Genomic_DNA"/>
</dbReference>
<sequence length="249" mass="28157">METFKTTLYICGCGYKTLNNGSATRHKKSSCGHEMKSESKIFLLEEEVTKHYGNAQPTPQVINNTGDHNINYIDQKQITFNLTVPDGDTRTIIYKALKSQQFQRELNGEFQPENIPALIFRHTKGRGIIRPDGEKMIHVENDKVHEKDSGGKLKKTPLNKYAKQFINDATSTLERNTDVIQPKFAKELVEDLKTENLPGHKRNEKVSGVEALKTYASGSHVMYKYPAETRGFVDRAVDAVKTEIRNANG</sequence>
<dbReference type="Pfam" id="PF07150">
    <property type="entry name" value="DUF1390"/>
    <property type="match status" value="1"/>
</dbReference>
<reference evidence="1 2" key="1">
    <citation type="submission" date="2012-10" db="EMBL/GenBank/DDBJ databases">
        <title>Towards defining the chloroviruses: a genomic journey through a genus of large DNA viruses.</title>
        <authorList>
            <person name="Jeanniard A."/>
            <person name="Dunigan D.D."/>
            <person name="Gurnon J.R."/>
            <person name="Agarkova I."/>
            <person name="Kang M."/>
            <person name="Vitek J."/>
            <person name="Duncan G."/>
            <person name="McClung O.W."/>
            <person name="Larsen M."/>
            <person name="Claverie J.-M."/>
            <person name="Van Etten J.L."/>
            <person name="Blanc G."/>
        </authorList>
    </citation>
    <scope>NUCLEOTIDE SEQUENCE [LARGE SCALE GENOMIC DNA]</scope>
</reference>
<dbReference type="InterPro" id="IPR009820">
    <property type="entry name" value="DUF1390"/>
</dbReference>
<name>M1HUT8_PBCVI</name>
<gene>
    <name evidence="1" type="primary">IL-3A_511R</name>
    <name evidence="1" type="ORF">PBCVIL3A_511R</name>
</gene>
<dbReference type="Proteomes" id="UP000247091">
    <property type="component" value="Segment"/>
</dbReference>
<evidence type="ECO:0000313" key="1">
    <source>
        <dbReference type="EMBL" id="AGE53949.1"/>
    </source>
</evidence>
<evidence type="ECO:0000313" key="2">
    <source>
        <dbReference type="Proteomes" id="UP000247091"/>
    </source>
</evidence>
<organism evidence="1 2">
    <name type="scientific">Paramecium bursaria Chlorella virus IL3A</name>
    <name type="common">PBCV-IL3A</name>
    <dbReference type="NCBI Taxonomy" id="46019"/>
    <lineage>
        <taxon>Viruses</taxon>
        <taxon>Varidnaviria</taxon>
        <taxon>Bamfordvirae</taxon>
        <taxon>Nucleocytoviricota</taxon>
        <taxon>Megaviricetes</taxon>
        <taxon>Algavirales</taxon>
        <taxon>Phycodnaviridae</taxon>
        <taxon>Chlorovirus</taxon>
        <taxon>Chlorovirus illinoense</taxon>
    </lineage>
</organism>
<accession>M1HUT8</accession>
<organismHost>
    <name type="scientific">Chlorella</name>
    <dbReference type="NCBI Taxonomy" id="3071"/>
</organismHost>